<name>A0A3S4ZXZ5_9PLAT</name>
<accession>A0A3S4ZXZ5</accession>
<proteinExistence type="predicted"/>
<dbReference type="Proteomes" id="UP000784294">
    <property type="component" value="Unassembled WGS sequence"/>
</dbReference>
<evidence type="ECO:0000313" key="2">
    <source>
        <dbReference type="Proteomes" id="UP000784294"/>
    </source>
</evidence>
<keyword evidence="2" id="KW-1185">Reference proteome</keyword>
<gene>
    <name evidence="1" type="ORF">PXEA_LOCUS3335</name>
</gene>
<dbReference type="EMBL" id="CAAALY010007514">
    <property type="protein sequence ID" value="VEL09895.1"/>
    <property type="molecule type" value="Genomic_DNA"/>
</dbReference>
<sequence length="142" mass="16122">MLLYSLLATSSDDAQPSVPGSIRWDPDGFLTYDSEQCLSTPTLSNISFRPHSEALNCIRVVRTSRYRPDCKSVGLSETGSYLTRRQQGNCDHRTCTRLVETYAKRYDAKRCGCAWEVVSRRRCTCCGELLRVFEIGLKRLSL</sequence>
<organism evidence="1 2">
    <name type="scientific">Protopolystoma xenopodis</name>
    <dbReference type="NCBI Taxonomy" id="117903"/>
    <lineage>
        <taxon>Eukaryota</taxon>
        <taxon>Metazoa</taxon>
        <taxon>Spiralia</taxon>
        <taxon>Lophotrochozoa</taxon>
        <taxon>Platyhelminthes</taxon>
        <taxon>Monogenea</taxon>
        <taxon>Polyopisthocotylea</taxon>
        <taxon>Polystomatidea</taxon>
        <taxon>Polystomatidae</taxon>
        <taxon>Protopolystoma</taxon>
    </lineage>
</organism>
<protein>
    <submittedName>
        <fullName evidence="1">Uncharacterized protein</fullName>
    </submittedName>
</protein>
<reference evidence="1" key="1">
    <citation type="submission" date="2018-11" db="EMBL/GenBank/DDBJ databases">
        <authorList>
            <consortium name="Pathogen Informatics"/>
        </authorList>
    </citation>
    <scope>NUCLEOTIDE SEQUENCE</scope>
</reference>
<dbReference type="AlphaFoldDB" id="A0A3S4ZXZ5"/>
<evidence type="ECO:0000313" key="1">
    <source>
        <dbReference type="EMBL" id="VEL09895.1"/>
    </source>
</evidence>
<comment type="caution">
    <text evidence="1">The sequence shown here is derived from an EMBL/GenBank/DDBJ whole genome shotgun (WGS) entry which is preliminary data.</text>
</comment>